<keyword evidence="4" id="KW-1185">Reference proteome</keyword>
<dbReference type="GO" id="GO:0072527">
    <property type="term" value="P:pyrimidine-containing compound metabolic process"/>
    <property type="evidence" value="ECO:0007669"/>
    <property type="project" value="UniProtKB-ARBA"/>
</dbReference>
<dbReference type="SUPFAM" id="SSF53927">
    <property type="entry name" value="Cytidine deaminase-like"/>
    <property type="match status" value="1"/>
</dbReference>
<proteinExistence type="inferred from homology"/>
<dbReference type="PANTHER" id="PTHR11644">
    <property type="entry name" value="CYTIDINE DEAMINASE"/>
    <property type="match status" value="1"/>
</dbReference>
<comment type="similarity">
    <text evidence="1">Belongs to the cytidine and deoxycytidylate deaminase family.</text>
</comment>
<dbReference type="CDD" id="cd01283">
    <property type="entry name" value="cytidine_deaminase"/>
    <property type="match status" value="1"/>
</dbReference>
<name>A0A1H0ALM9_9EURY</name>
<sequence length="136" mass="14886">MDARPPYAADHEFVDAAVETLEARFDPDRHRVASALRTEDGTVYTAVNLESSVDQATVHCEPVTLENALADGHDSFDCSVAVRFRENDPANEPVVISACGVCRELLYDYGPTLDVLVRLDGELRKVALSELLPARA</sequence>
<dbReference type="GO" id="GO:0055086">
    <property type="term" value="P:nucleobase-containing small molecule metabolic process"/>
    <property type="evidence" value="ECO:0007669"/>
    <property type="project" value="UniProtKB-ARBA"/>
</dbReference>
<protein>
    <submittedName>
        <fullName evidence="3">Cytidine deaminase</fullName>
    </submittedName>
</protein>
<organism evidence="3 4">
    <name type="scientific">Haloarchaeobius iranensis</name>
    <dbReference type="NCBI Taxonomy" id="996166"/>
    <lineage>
        <taxon>Archaea</taxon>
        <taxon>Methanobacteriati</taxon>
        <taxon>Methanobacteriota</taxon>
        <taxon>Stenosarchaea group</taxon>
        <taxon>Halobacteria</taxon>
        <taxon>Halobacteriales</taxon>
        <taxon>Halorubellaceae</taxon>
        <taxon>Haloarchaeobius</taxon>
    </lineage>
</organism>
<feature type="domain" description="CMP/dCMP-type deaminase" evidence="2">
    <location>
        <begin position="8"/>
        <end position="136"/>
    </location>
</feature>
<dbReference type="Gene3D" id="3.40.140.10">
    <property type="entry name" value="Cytidine Deaminase, domain 2"/>
    <property type="match status" value="1"/>
</dbReference>
<dbReference type="RefSeq" id="WP_089736000.1">
    <property type="nucleotide sequence ID" value="NZ_FNIA01000028.1"/>
</dbReference>
<evidence type="ECO:0000256" key="1">
    <source>
        <dbReference type="ARBA" id="ARBA00006576"/>
    </source>
</evidence>
<evidence type="ECO:0000313" key="4">
    <source>
        <dbReference type="Proteomes" id="UP000199370"/>
    </source>
</evidence>
<dbReference type="GO" id="GO:0008270">
    <property type="term" value="F:zinc ion binding"/>
    <property type="evidence" value="ECO:0007669"/>
    <property type="project" value="TreeGrafter"/>
</dbReference>
<evidence type="ECO:0000313" key="3">
    <source>
        <dbReference type="EMBL" id="SDN34440.1"/>
    </source>
</evidence>
<dbReference type="STRING" id="996166.SAMN05192554_12816"/>
<dbReference type="Pfam" id="PF00383">
    <property type="entry name" value="dCMP_cyt_deam_1"/>
    <property type="match status" value="1"/>
</dbReference>
<dbReference type="InterPro" id="IPR050202">
    <property type="entry name" value="Cyt/Deoxycyt_deaminase"/>
</dbReference>
<reference evidence="3 4" key="1">
    <citation type="submission" date="2016-10" db="EMBL/GenBank/DDBJ databases">
        <authorList>
            <person name="de Groot N.N."/>
        </authorList>
    </citation>
    <scope>NUCLEOTIDE SEQUENCE [LARGE SCALE GENOMIC DNA]</scope>
    <source>
        <strain evidence="4">EB21,IBRC-M 10013,KCTC 4048</strain>
    </source>
</reference>
<dbReference type="GO" id="GO:0005829">
    <property type="term" value="C:cytosol"/>
    <property type="evidence" value="ECO:0007669"/>
    <property type="project" value="TreeGrafter"/>
</dbReference>
<dbReference type="PROSITE" id="PS51747">
    <property type="entry name" value="CYT_DCMP_DEAMINASES_2"/>
    <property type="match status" value="1"/>
</dbReference>
<accession>A0A1H0ALM9</accession>
<evidence type="ECO:0000259" key="2">
    <source>
        <dbReference type="PROSITE" id="PS51747"/>
    </source>
</evidence>
<dbReference type="InterPro" id="IPR002125">
    <property type="entry name" value="CMP_dCMP_dom"/>
</dbReference>
<dbReference type="GO" id="GO:0004126">
    <property type="term" value="F:cytidine deaminase activity"/>
    <property type="evidence" value="ECO:0007669"/>
    <property type="project" value="UniProtKB-ARBA"/>
</dbReference>
<dbReference type="Proteomes" id="UP000199370">
    <property type="component" value="Unassembled WGS sequence"/>
</dbReference>
<gene>
    <name evidence="3" type="ORF">SAMN05192554_12816</name>
</gene>
<dbReference type="AlphaFoldDB" id="A0A1H0ALM9"/>
<dbReference type="PANTHER" id="PTHR11644:SF2">
    <property type="entry name" value="CYTIDINE DEAMINASE"/>
    <property type="match status" value="1"/>
</dbReference>
<dbReference type="InterPro" id="IPR016193">
    <property type="entry name" value="Cytidine_deaminase-like"/>
</dbReference>
<dbReference type="EMBL" id="FNIA01000028">
    <property type="protein sequence ID" value="SDN34440.1"/>
    <property type="molecule type" value="Genomic_DNA"/>
</dbReference>
<dbReference type="OrthoDB" id="39143at2157"/>